<proteinExistence type="predicted"/>
<evidence type="ECO:0000256" key="7">
    <source>
        <dbReference type="SAM" id="MobiDB-lite"/>
    </source>
</evidence>
<accession>A0AAW0NIJ7</accession>
<evidence type="ECO:0000313" key="10">
    <source>
        <dbReference type="Proteomes" id="UP001460270"/>
    </source>
</evidence>
<comment type="cofactor">
    <cofactor evidence="1">
        <name>a divalent metal cation</name>
        <dbReference type="ChEBI" id="CHEBI:60240"/>
    </cofactor>
</comment>
<evidence type="ECO:0000256" key="4">
    <source>
        <dbReference type="ARBA" id="ARBA00022833"/>
    </source>
</evidence>
<dbReference type="InterPro" id="IPR006612">
    <property type="entry name" value="THAP_Znf"/>
</dbReference>
<dbReference type="Pfam" id="PF13359">
    <property type="entry name" value="DDE_Tnp_4"/>
    <property type="match status" value="1"/>
</dbReference>
<dbReference type="InterPro" id="IPR027806">
    <property type="entry name" value="HARBI1_dom"/>
</dbReference>
<feature type="compositionally biased region" description="Polar residues" evidence="7">
    <location>
        <begin position="97"/>
        <end position="116"/>
    </location>
</feature>
<gene>
    <name evidence="9" type="ORF">WMY93_020501</name>
</gene>
<dbReference type="AlphaFoldDB" id="A0AAW0NIJ7"/>
<dbReference type="PANTHER" id="PTHR23080:SF63">
    <property type="entry name" value="TICK TRANSPOSON"/>
    <property type="match status" value="1"/>
</dbReference>
<evidence type="ECO:0000259" key="8">
    <source>
        <dbReference type="PROSITE" id="PS50950"/>
    </source>
</evidence>
<reference evidence="10" key="1">
    <citation type="submission" date="2024-04" db="EMBL/GenBank/DDBJ databases">
        <title>Salinicola lusitanus LLJ914,a marine bacterium isolated from the Okinawa Trough.</title>
        <authorList>
            <person name="Li J."/>
        </authorList>
    </citation>
    <scope>NUCLEOTIDE SEQUENCE [LARGE SCALE GENOMIC DNA]</scope>
</reference>
<dbReference type="EMBL" id="JBBPFD010000014">
    <property type="protein sequence ID" value="KAK7899648.1"/>
    <property type="molecule type" value="Genomic_DNA"/>
</dbReference>
<dbReference type="SMART" id="SM00980">
    <property type="entry name" value="THAP"/>
    <property type="match status" value="1"/>
</dbReference>
<name>A0AAW0NIJ7_9GOBI</name>
<keyword evidence="5 6" id="KW-0238">DNA-binding</keyword>
<comment type="caution">
    <text evidence="9">The sequence shown here is derived from an EMBL/GenBank/DDBJ whole genome shotgun (WGS) entry which is preliminary data.</text>
</comment>
<dbReference type="Pfam" id="PF13613">
    <property type="entry name" value="HTH_Tnp_4"/>
    <property type="match status" value="1"/>
</dbReference>
<dbReference type="PROSITE" id="PS50950">
    <property type="entry name" value="ZF_THAP"/>
    <property type="match status" value="1"/>
</dbReference>
<keyword evidence="10" id="KW-1185">Reference proteome</keyword>
<dbReference type="InterPro" id="IPR027805">
    <property type="entry name" value="Transposase_HTH_dom"/>
</dbReference>
<keyword evidence="2" id="KW-0479">Metal-binding</keyword>
<evidence type="ECO:0000256" key="2">
    <source>
        <dbReference type="ARBA" id="ARBA00022723"/>
    </source>
</evidence>
<keyword evidence="3 6" id="KW-0863">Zinc-finger</keyword>
<dbReference type="GO" id="GO:0003677">
    <property type="term" value="F:DNA binding"/>
    <property type="evidence" value="ECO:0007669"/>
    <property type="project" value="UniProtKB-UniRule"/>
</dbReference>
<organism evidence="9 10">
    <name type="scientific">Mugilogobius chulae</name>
    <name type="common">yellowstripe goby</name>
    <dbReference type="NCBI Taxonomy" id="88201"/>
    <lineage>
        <taxon>Eukaryota</taxon>
        <taxon>Metazoa</taxon>
        <taxon>Chordata</taxon>
        <taxon>Craniata</taxon>
        <taxon>Vertebrata</taxon>
        <taxon>Euteleostomi</taxon>
        <taxon>Actinopterygii</taxon>
        <taxon>Neopterygii</taxon>
        <taxon>Teleostei</taxon>
        <taxon>Neoteleostei</taxon>
        <taxon>Acanthomorphata</taxon>
        <taxon>Gobiaria</taxon>
        <taxon>Gobiiformes</taxon>
        <taxon>Gobioidei</taxon>
        <taxon>Gobiidae</taxon>
        <taxon>Gobionellinae</taxon>
        <taxon>Mugilogobius</taxon>
    </lineage>
</organism>
<protein>
    <recommendedName>
        <fullName evidence="8">THAP-type domain-containing protein</fullName>
    </recommendedName>
</protein>
<feature type="compositionally biased region" description="Acidic residues" evidence="7">
    <location>
        <begin position="143"/>
        <end position="154"/>
    </location>
</feature>
<sequence length="533" mass="59687">MPGSHCAVRDCPNGTRGLKKWKEEFCPIHDCNKGTSRCVCDPPYVLHSFPTLKKDPKRRAEWTKLINRKSIKTGENWEPVKNSRVCSRHFVDGAPSTSFPNPTLNLGDSVPSTNTGIKRAPPEPCTLVQAPKRPKLNSPSLSGDDEQNAEPTEEDTLKTSGSDPGTDVNAVQAHLDHTYTNTKTCNCQSDCNCDSMSRLSRKIMKLEDKLKMLGVNSDESFCSYTSGVDLLNNTNSVKDESKRCFIDRFLSDDKSVELNTGLPDKETFNKLLRVLTPKAKKMRYWDGTRRVNTFVQTPQKSGPGRKLSIKTEFLMVLMKLKQGLTNEFLASIFSISVSSCSNIITTWIKFLGFQLSGLVMWPDKKSVRTMLPDSLAKKYPNLRCILNCSETFIERPRDLKLQAATWSANKKHNTLKYLVGIAPNGYISFISKAWGGRTTGRKIVQQSGFLDLVDPFDLIMADRALPIQEDLLLKMAKLVIEPPNSDLEQMTINRLKCFQILSTTLPVSMAHLFDDILIICAGLCNLLPPLIVE</sequence>
<dbReference type="Proteomes" id="UP001460270">
    <property type="component" value="Unassembled WGS sequence"/>
</dbReference>
<dbReference type="SUPFAM" id="SSF57716">
    <property type="entry name" value="Glucocorticoid receptor-like (DNA-binding domain)"/>
    <property type="match status" value="1"/>
</dbReference>
<dbReference type="PANTHER" id="PTHR23080">
    <property type="entry name" value="THAP DOMAIN PROTEIN"/>
    <property type="match status" value="1"/>
</dbReference>
<evidence type="ECO:0000256" key="1">
    <source>
        <dbReference type="ARBA" id="ARBA00001968"/>
    </source>
</evidence>
<evidence type="ECO:0000313" key="9">
    <source>
        <dbReference type="EMBL" id="KAK7899648.1"/>
    </source>
</evidence>
<evidence type="ECO:0000256" key="6">
    <source>
        <dbReference type="PROSITE-ProRule" id="PRU00309"/>
    </source>
</evidence>
<evidence type="ECO:0000256" key="5">
    <source>
        <dbReference type="ARBA" id="ARBA00023125"/>
    </source>
</evidence>
<feature type="region of interest" description="Disordered" evidence="7">
    <location>
        <begin position="97"/>
        <end position="169"/>
    </location>
</feature>
<evidence type="ECO:0000256" key="3">
    <source>
        <dbReference type="ARBA" id="ARBA00022771"/>
    </source>
</evidence>
<feature type="domain" description="THAP-type" evidence="8">
    <location>
        <begin position="22"/>
        <end position="114"/>
    </location>
</feature>
<dbReference type="GO" id="GO:0008270">
    <property type="term" value="F:zinc ion binding"/>
    <property type="evidence" value="ECO:0007669"/>
    <property type="project" value="UniProtKB-KW"/>
</dbReference>
<keyword evidence="4" id="KW-0862">Zinc</keyword>
<dbReference type="Pfam" id="PF05485">
    <property type="entry name" value="THAP"/>
    <property type="match status" value="1"/>
</dbReference>